<proteinExistence type="inferred from homology"/>
<name>A0A7W4VUH7_9ACTN</name>
<sequence>MTRVRRALAAVAALTTAAGFLAACSASASGKTELTWYINPDSGGQAKVAANCSTDSYTISTQVLPQDANEQRIQLARRLAAHDSGIDIMSIDPPFSAEFSNAGFLAPLPQDLQTKLKDQSFQGATDAATWDGQMVVAPFWSNTQVLWYRKSFVEKAGIDMSQPVTWDQIIDVAAKNGGKVAVQANKYEGYVVWINALISGAGGEIATDTDKGLDMKLEIDSPAGEQAAGVIEKLAHSPAAPADLSVAQEGQAGSTFGGPQGAFMVNWTYIYNSYEATNKGFNKDIGYTRYPQTVQGEASRPPYGGIGLGVSAYSDHVDDAMKAIECLTSPDNQEVNAEITGNMPASKAGYEANDNALEKTYPADLLALFQESLDAAAPRTVTPYWSDISGGLQSTWHPPSSVNSSTPAKSQTFIDNVLHGRSLL</sequence>
<reference evidence="5 6" key="1">
    <citation type="submission" date="2020-08" db="EMBL/GenBank/DDBJ databases">
        <title>Sequencing the genomes of 1000 actinobacteria strains.</title>
        <authorList>
            <person name="Klenk H.-P."/>
        </authorList>
    </citation>
    <scope>NUCLEOTIDE SEQUENCE [LARGE SCALE GENOMIC DNA]</scope>
    <source>
        <strain evidence="5 6">DSM 105498</strain>
    </source>
</reference>
<dbReference type="GO" id="GO:0055052">
    <property type="term" value="C:ATP-binding cassette (ABC) transporter complex, substrate-binding subunit-containing"/>
    <property type="evidence" value="ECO:0007669"/>
    <property type="project" value="TreeGrafter"/>
</dbReference>
<accession>A0A7W4VUH7</accession>
<dbReference type="AlphaFoldDB" id="A0A7W4VUH7"/>
<keyword evidence="5" id="KW-0762">Sugar transport</keyword>
<feature type="signal peptide" evidence="4">
    <location>
        <begin position="1"/>
        <end position="28"/>
    </location>
</feature>
<comment type="similarity">
    <text evidence="1">Belongs to the bacterial solute-binding protein 1 family.</text>
</comment>
<dbReference type="GO" id="GO:0042956">
    <property type="term" value="P:maltodextrin transmembrane transport"/>
    <property type="evidence" value="ECO:0007669"/>
    <property type="project" value="TreeGrafter"/>
</dbReference>
<dbReference type="Proteomes" id="UP000589626">
    <property type="component" value="Unassembled WGS sequence"/>
</dbReference>
<dbReference type="RefSeq" id="WP_183591617.1">
    <property type="nucleotide sequence ID" value="NZ_JACHWR010000001.1"/>
</dbReference>
<gene>
    <name evidence="5" type="ORF">FHU40_001544</name>
</gene>
<dbReference type="Gene3D" id="3.40.190.10">
    <property type="entry name" value="Periplasmic binding protein-like II"/>
    <property type="match status" value="2"/>
</dbReference>
<dbReference type="PANTHER" id="PTHR30061">
    <property type="entry name" value="MALTOSE-BINDING PERIPLASMIC PROTEIN"/>
    <property type="match status" value="1"/>
</dbReference>
<organism evidence="5 6">
    <name type="scientific">Nocardioides soli</name>
    <dbReference type="NCBI Taxonomy" id="1036020"/>
    <lineage>
        <taxon>Bacteria</taxon>
        <taxon>Bacillati</taxon>
        <taxon>Actinomycetota</taxon>
        <taxon>Actinomycetes</taxon>
        <taxon>Propionibacteriales</taxon>
        <taxon>Nocardioidaceae</taxon>
        <taxon>Nocardioides</taxon>
    </lineage>
</organism>
<dbReference type="PROSITE" id="PS51257">
    <property type="entry name" value="PROKAR_LIPOPROTEIN"/>
    <property type="match status" value="1"/>
</dbReference>
<protein>
    <submittedName>
        <fullName evidence="5">Multiple sugar transport system substrate-binding protein</fullName>
    </submittedName>
</protein>
<evidence type="ECO:0000256" key="2">
    <source>
        <dbReference type="ARBA" id="ARBA00022448"/>
    </source>
</evidence>
<evidence type="ECO:0000313" key="6">
    <source>
        <dbReference type="Proteomes" id="UP000589626"/>
    </source>
</evidence>
<evidence type="ECO:0000256" key="4">
    <source>
        <dbReference type="SAM" id="SignalP"/>
    </source>
</evidence>
<dbReference type="GO" id="GO:0015768">
    <property type="term" value="P:maltose transport"/>
    <property type="evidence" value="ECO:0007669"/>
    <property type="project" value="TreeGrafter"/>
</dbReference>
<dbReference type="EMBL" id="JACHWR010000001">
    <property type="protein sequence ID" value="MBB3041743.1"/>
    <property type="molecule type" value="Genomic_DNA"/>
</dbReference>
<feature type="chain" id="PRO_5031213526" evidence="4">
    <location>
        <begin position="29"/>
        <end position="424"/>
    </location>
</feature>
<keyword evidence="2" id="KW-0813">Transport</keyword>
<dbReference type="InterPro" id="IPR006059">
    <property type="entry name" value="SBP"/>
</dbReference>
<keyword evidence="3 4" id="KW-0732">Signal</keyword>
<dbReference type="SUPFAM" id="SSF53850">
    <property type="entry name" value="Periplasmic binding protein-like II"/>
    <property type="match status" value="1"/>
</dbReference>
<dbReference type="PANTHER" id="PTHR30061:SF50">
    <property type="entry name" value="MALTOSE_MALTODEXTRIN-BINDING PERIPLASMIC PROTEIN"/>
    <property type="match status" value="1"/>
</dbReference>
<dbReference type="Pfam" id="PF01547">
    <property type="entry name" value="SBP_bac_1"/>
    <property type="match status" value="1"/>
</dbReference>
<evidence type="ECO:0000256" key="3">
    <source>
        <dbReference type="ARBA" id="ARBA00022729"/>
    </source>
</evidence>
<evidence type="ECO:0000256" key="1">
    <source>
        <dbReference type="ARBA" id="ARBA00008520"/>
    </source>
</evidence>
<comment type="caution">
    <text evidence="5">The sequence shown here is derived from an EMBL/GenBank/DDBJ whole genome shotgun (WGS) entry which is preliminary data.</text>
</comment>
<evidence type="ECO:0000313" key="5">
    <source>
        <dbReference type="EMBL" id="MBB3041743.1"/>
    </source>
</evidence>
<keyword evidence="6" id="KW-1185">Reference proteome</keyword>
<dbReference type="GO" id="GO:1901982">
    <property type="term" value="F:maltose binding"/>
    <property type="evidence" value="ECO:0007669"/>
    <property type="project" value="TreeGrafter"/>
</dbReference>